<feature type="region of interest" description="Disordered" evidence="1">
    <location>
        <begin position="84"/>
        <end position="148"/>
    </location>
</feature>
<reference evidence="3" key="1">
    <citation type="journal article" date="2019" name="Int. J. Syst. Evol. Microbiol.">
        <title>The Global Catalogue of Microorganisms (GCM) 10K type strain sequencing project: providing services to taxonomists for standard genome sequencing and annotation.</title>
        <authorList>
            <consortium name="The Broad Institute Genomics Platform"/>
            <consortium name="The Broad Institute Genome Sequencing Center for Infectious Disease"/>
            <person name="Wu L."/>
            <person name="Ma J."/>
        </authorList>
    </citation>
    <scope>NUCLEOTIDE SEQUENCE [LARGE SCALE GENOMIC DNA]</scope>
    <source>
        <strain evidence="3">JCM 17939</strain>
    </source>
</reference>
<feature type="compositionally biased region" description="Gly residues" evidence="1">
    <location>
        <begin position="130"/>
        <end position="141"/>
    </location>
</feature>
<dbReference type="Proteomes" id="UP001501442">
    <property type="component" value="Unassembled WGS sequence"/>
</dbReference>
<proteinExistence type="predicted"/>
<gene>
    <name evidence="2" type="ORF">GCM10023196_045180</name>
</gene>
<accession>A0ABP8UEX7</accession>
<sequence length="166" mass="16363">MLDNVTQLGTNPVGNTELESGVNGLTVGVWPDVSTSAIKTWPFWVTATHFLLLSPGAVSAAMHGPPAPVGPVAPAGARRAGCSGRSGCTRGSGGSGCTRGSGRTRGAGGAGGAGGSGCTRGSGRTRCPRGAGGSRRSGGSRGARTGSSGRFVTSWGFGLYGVAQRW</sequence>
<organism evidence="2 3">
    <name type="scientific">Actinoallomurus vinaceus</name>
    <dbReference type="NCBI Taxonomy" id="1080074"/>
    <lineage>
        <taxon>Bacteria</taxon>
        <taxon>Bacillati</taxon>
        <taxon>Actinomycetota</taxon>
        <taxon>Actinomycetes</taxon>
        <taxon>Streptosporangiales</taxon>
        <taxon>Thermomonosporaceae</taxon>
        <taxon>Actinoallomurus</taxon>
    </lineage>
</organism>
<feature type="compositionally biased region" description="Gly residues" evidence="1">
    <location>
        <begin position="90"/>
        <end position="120"/>
    </location>
</feature>
<evidence type="ECO:0000313" key="2">
    <source>
        <dbReference type="EMBL" id="GAA4628515.1"/>
    </source>
</evidence>
<evidence type="ECO:0000313" key="3">
    <source>
        <dbReference type="Proteomes" id="UP001501442"/>
    </source>
</evidence>
<name>A0ABP8UEX7_9ACTN</name>
<dbReference type="EMBL" id="BAABHK010000006">
    <property type="protein sequence ID" value="GAA4628515.1"/>
    <property type="molecule type" value="Genomic_DNA"/>
</dbReference>
<keyword evidence="3" id="KW-1185">Reference proteome</keyword>
<comment type="caution">
    <text evidence="2">The sequence shown here is derived from an EMBL/GenBank/DDBJ whole genome shotgun (WGS) entry which is preliminary data.</text>
</comment>
<protein>
    <submittedName>
        <fullName evidence="2">Uncharacterized protein</fullName>
    </submittedName>
</protein>
<evidence type="ECO:0000256" key="1">
    <source>
        <dbReference type="SAM" id="MobiDB-lite"/>
    </source>
</evidence>